<dbReference type="GO" id="GO:0042761">
    <property type="term" value="P:very long-chain fatty acid biosynthetic process"/>
    <property type="evidence" value="ECO:0007669"/>
    <property type="project" value="TreeGrafter"/>
</dbReference>
<keyword evidence="5 10" id="KW-0276">Fatty acid metabolism</keyword>
<feature type="transmembrane region" description="Helical" evidence="10">
    <location>
        <begin position="74"/>
        <end position="90"/>
    </location>
</feature>
<evidence type="ECO:0000256" key="7">
    <source>
        <dbReference type="ARBA" id="ARBA00023098"/>
    </source>
</evidence>
<feature type="transmembrane region" description="Helical" evidence="10">
    <location>
        <begin position="148"/>
        <end position="170"/>
    </location>
</feature>
<evidence type="ECO:0000313" key="12">
    <source>
        <dbReference type="EMBL" id="CAF1301017.1"/>
    </source>
</evidence>
<keyword evidence="13" id="KW-1185">Reference proteome</keyword>
<feature type="transmembrane region" description="Helical" evidence="10">
    <location>
        <begin position="209"/>
        <end position="228"/>
    </location>
</feature>
<reference evidence="12" key="1">
    <citation type="submission" date="2021-02" db="EMBL/GenBank/DDBJ databases">
        <authorList>
            <person name="Nowell W R."/>
        </authorList>
    </citation>
    <scope>NUCLEOTIDE SEQUENCE</scope>
</reference>
<evidence type="ECO:0000256" key="10">
    <source>
        <dbReference type="RuleBase" id="RU361115"/>
    </source>
</evidence>
<dbReference type="GO" id="GO:0034625">
    <property type="term" value="P:fatty acid elongation, monounsaturated fatty acid"/>
    <property type="evidence" value="ECO:0007669"/>
    <property type="project" value="TreeGrafter"/>
</dbReference>
<dbReference type="EMBL" id="CAJNOJ010000009">
    <property type="protein sequence ID" value="CAF0777393.1"/>
    <property type="molecule type" value="Genomic_DNA"/>
</dbReference>
<protein>
    <recommendedName>
        <fullName evidence="10">Elongation of very long chain fatty acids protein</fullName>
        <ecNumber evidence="10">2.3.1.199</ecNumber>
    </recommendedName>
    <alternativeName>
        <fullName evidence="10">Very-long-chain 3-oxoacyl-CoA synthase</fullName>
    </alternativeName>
</protein>
<organism evidence="12 13">
    <name type="scientific">Adineta ricciae</name>
    <name type="common">Rotifer</name>
    <dbReference type="NCBI Taxonomy" id="249248"/>
    <lineage>
        <taxon>Eukaryota</taxon>
        <taxon>Metazoa</taxon>
        <taxon>Spiralia</taxon>
        <taxon>Gnathifera</taxon>
        <taxon>Rotifera</taxon>
        <taxon>Eurotatoria</taxon>
        <taxon>Bdelloidea</taxon>
        <taxon>Adinetida</taxon>
        <taxon>Adinetidae</taxon>
        <taxon>Adineta</taxon>
    </lineage>
</organism>
<name>A0A815DPL3_ADIRI</name>
<feature type="transmembrane region" description="Helical" evidence="10">
    <location>
        <begin position="176"/>
        <end position="197"/>
    </location>
</feature>
<dbReference type="GO" id="GO:0005789">
    <property type="term" value="C:endoplasmic reticulum membrane"/>
    <property type="evidence" value="ECO:0007669"/>
    <property type="project" value="TreeGrafter"/>
</dbReference>
<dbReference type="PANTHER" id="PTHR11157">
    <property type="entry name" value="FATTY ACID ACYL TRANSFERASE-RELATED"/>
    <property type="match status" value="1"/>
</dbReference>
<keyword evidence="6 10" id="KW-1133">Transmembrane helix</keyword>
<keyword evidence="7 10" id="KW-0443">Lipid metabolism</keyword>
<accession>A0A815DPL3</accession>
<evidence type="ECO:0000256" key="1">
    <source>
        <dbReference type="ARBA" id="ARBA00004141"/>
    </source>
</evidence>
<proteinExistence type="inferred from homology"/>
<dbReference type="GO" id="GO:0034626">
    <property type="term" value="P:fatty acid elongation, polyunsaturated fatty acid"/>
    <property type="evidence" value="ECO:0007669"/>
    <property type="project" value="TreeGrafter"/>
</dbReference>
<keyword evidence="9 10" id="KW-0275">Fatty acid biosynthesis</keyword>
<comment type="catalytic activity">
    <reaction evidence="10">
        <text>a very-long-chain acyl-CoA + malonyl-CoA + H(+) = a very-long-chain 3-oxoacyl-CoA + CO2 + CoA</text>
        <dbReference type="Rhea" id="RHEA:32727"/>
        <dbReference type="ChEBI" id="CHEBI:15378"/>
        <dbReference type="ChEBI" id="CHEBI:16526"/>
        <dbReference type="ChEBI" id="CHEBI:57287"/>
        <dbReference type="ChEBI" id="CHEBI:57384"/>
        <dbReference type="ChEBI" id="CHEBI:90725"/>
        <dbReference type="ChEBI" id="CHEBI:90736"/>
        <dbReference type="EC" id="2.3.1.199"/>
    </reaction>
</comment>
<evidence type="ECO:0000256" key="9">
    <source>
        <dbReference type="ARBA" id="ARBA00023160"/>
    </source>
</evidence>
<dbReference type="InterPro" id="IPR002076">
    <property type="entry name" value="ELO_fam"/>
</dbReference>
<feature type="transmembrane region" description="Helical" evidence="10">
    <location>
        <begin position="248"/>
        <end position="268"/>
    </location>
</feature>
<dbReference type="OrthoDB" id="10259681at2759"/>
<feature type="transmembrane region" description="Helical" evidence="10">
    <location>
        <begin position="105"/>
        <end position="127"/>
    </location>
</feature>
<keyword evidence="3 10" id="KW-0808">Transferase</keyword>
<evidence type="ECO:0000256" key="4">
    <source>
        <dbReference type="ARBA" id="ARBA00022692"/>
    </source>
</evidence>
<sequence length="280" mass="33116">MLHDQIKDPSGFIHSWVFEFELAFFDKHTFSLIKHLMKHWWWLSLVYAVFYIVLVFLGRAWMSKRKDKYELRKPLVLWNTGLTVFSLWGACRCMPELIHALTQHGFMYSICNCSYMEGVTGLWVWLFMASKVPETIDTLFIVLRRQQLIFLHWYHHASVLVYCFYSYALFASTGRWFVSMNYCVHTIMYGYFALRAARIHVPSFVQATITLLQLIQMVLGCVVNLSAYHYKTQGHLCSTDLTNITLSLALYASYFLLFAHFFYVTYLGKKDMKKKREKQS</sequence>
<dbReference type="GO" id="GO:0019367">
    <property type="term" value="P:fatty acid elongation, saturated fatty acid"/>
    <property type="evidence" value="ECO:0007669"/>
    <property type="project" value="TreeGrafter"/>
</dbReference>
<evidence type="ECO:0000256" key="6">
    <source>
        <dbReference type="ARBA" id="ARBA00022989"/>
    </source>
</evidence>
<dbReference type="GO" id="GO:0030148">
    <property type="term" value="P:sphingolipid biosynthetic process"/>
    <property type="evidence" value="ECO:0007669"/>
    <property type="project" value="TreeGrafter"/>
</dbReference>
<dbReference type="Proteomes" id="UP000663852">
    <property type="component" value="Unassembled WGS sequence"/>
</dbReference>
<keyword evidence="4 10" id="KW-0812">Transmembrane</keyword>
<evidence type="ECO:0000313" key="13">
    <source>
        <dbReference type="Proteomes" id="UP000663828"/>
    </source>
</evidence>
<evidence type="ECO:0000256" key="5">
    <source>
        <dbReference type="ARBA" id="ARBA00022832"/>
    </source>
</evidence>
<comment type="subcellular location">
    <subcellularLocation>
        <location evidence="1">Membrane</location>
        <topology evidence="1">Multi-pass membrane protein</topology>
    </subcellularLocation>
</comment>
<gene>
    <name evidence="11" type="ORF">EDS130_LOCUS3653</name>
    <name evidence="12" type="ORF">XAT740_LOCUS28863</name>
</gene>
<evidence type="ECO:0000313" key="11">
    <source>
        <dbReference type="EMBL" id="CAF0777393.1"/>
    </source>
</evidence>
<evidence type="ECO:0000256" key="3">
    <source>
        <dbReference type="ARBA" id="ARBA00022679"/>
    </source>
</evidence>
<dbReference type="AlphaFoldDB" id="A0A815DPL3"/>
<dbReference type="Pfam" id="PF01151">
    <property type="entry name" value="ELO"/>
    <property type="match status" value="1"/>
</dbReference>
<dbReference type="PROSITE" id="PS01188">
    <property type="entry name" value="ELO"/>
    <property type="match status" value="1"/>
</dbReference>
<dbReference type="PANTHER" id="PTHR11157:SF17">
    <property type="entry name" value="ELONGATION OF VERY LONG CHAIN FATTY ACIDS PROTEIN 6"/>
    <property type="match status" value="1"/>
</dbReference>
<dbReference type="EC" id="2.3.1.199" evidence="10"/>
<keyword evidence="2 10" id="KW-0444">Lipid biosynthesis</keyword>
<keyword evidence="8 10" id="KW-0472">Membrane</keyword>
<dbReference type="EMBL" id="CAJNOR010002486">
    <property type="protein sequence ID" value="CAF1301017.1"/>
    <property type="molecule type" value="Genomic_DNA"/>
</dbReference>
<feature type="transmembrane region" description="Helical" evidence="10">
    <location>
        <begin position="40"/>
        <end position="62"/>
    </location>
</feature>
<evidence type="ECO:0000256" key="8">
    <source>
        <dbReference type="ARBA" id="ARBA00023136"/>
    </source>
</evidence>
<dbReference type="GO" id="GO:0009922">
    <property type="term" value="F:fatty acid elongase activity"/>
    <property type="evidence" value="ECO:0007669"/>
    <property type="project" value="UniProtKB-EC"/>
</dbReference>
<comment type="caution">
    <text evidence="12">The sequence shown here is derived from an EMBL/GenBank/DDBJ whole genome shotgun (WGS) entry which is preliminary data.</text>
</comment>
<comment type="similarity">
    <text evidence="10">Belongs to the ELO family.</text>
</comment>
<dbReference type="InterPro" id="IPR030457">
    <property type="entry name" value="ELO_CS"/>
</dbReference>
<evidence type="ECO:0000256" key="2">
    <source>
        <dbReference type="ARBA" id="ARBA00022516"/>
    </source>
</evidence>
<dbReference type="Proteomes" id="UP000663828">
    <property type="component" value="Unassembled WGS sequence"/>
</dbReference>